<dbReference type="Pfam" id="PF17942">
    <property type="entry name" value="Morc6_S5"/>
    <property type="match status" value="1"/>
</dbReference>
<dbReference type="GeneID" id="100841444"/>
<evidence type="ECO:0000256" key="12">
    <source>
        <dbReference type="ARBA" id="ARBA00023204"/>
    </source>
</evidence>
<keyword evidence="5" id="KW-0255">Endonuclease</keyword>
<dbReference type="InterPro" id="IPR036890">
    <property type="entry name" value="HATPase_C_sf"/>
</dbReference>
<dbReference type="Gene3D" id="3.30.565.10">
    <property type="entry name" value="Histidine kinase-like ATPase, C-terminal domain"/>
    <property type="match status" value="1"/>
</dbReference>
<evidence type="ECO:0000256" key="11">
    <source>
        <dbReference type="ARBA" id="ARBA00023158"/>
    </source>
</evidence>
<evidence type="ECO:0000256" key="10">
    <source>
        <dbReference type="ARBA" id="ARBA00023054"/>
    </source>
</evidence>
<dbReference type="InterPro" id="IPR045261">
    <property type="entry name" value="MORC_ATPase"/>
</dbReference>
<evidence type="ECO:0000256" key="3">
    <source>
        <dbReference type="ARBA" id="ARBA00022722"/>
    </source>
</evidence>
<gene>
    <name evidence="18" type="primary">LOC100841444</name>
    <name evidence="17" type="ORF">BRADI_3g43270v3</name>
</gene>
<dbReference type="GO" id="GO:0016887">
    <property type="term" value="F:ATP hydrolysis activity"/>
    <property type="evidence" value="ECO:0007669"/>
    <property type="project" value="InterPro"/>
</dbReference>
<dbReference type="EnsemblPlants" id="KQJ99444">
    <property type="protein sequence ID" value="KQJ99444"/>
    <property type="gene ID" value="BRADI_3g43270v3"/>
</dbReference>
<evidence type="ECO:0000256" key="14">
    <source>
        <dbReference type="SAM" id="Coils"/>
    </source>
</evidence>
<evidence type="ECO:0000256" key="5">
    <source>
        <dbReference type="ARBA" id="ARBA00022759"/>
    </source>
</evidence>
<dbReference type="EMBL" id="CM000882">
    <property type="protein sequence ID" value="KQJ99444.1"/>
    <property type="molecule type" value="Genomic_DNA"/>
</dbReference>
<keyword evidence="10 14" id="KW-0175">Coiled coil</keyword>
<dbReference type="RefSeq" id="XP_014757109.1">
    <property type="nucleotide sequence ID" value="XM_014901623.2"/>
</dbReference>
<proteinExistence type="inferred from homology"/>
<comment type="similarity">
    <text evidence="2">Belongs to the MORC ATPase protein family.</text>
</comment>
<dbReference type="Proteomes" id="UP000008810">
    <property type="component" value="Chromosome 3"/>
</dbReference>
<organism evidence="17">
    <name type="scientific">Brachypodium distachyon</name>
    <name type="common">Purple false brome</name>
    <name type="synonym">Trachynia distachya</name>
    <dbReference type="NCBI Taxonomy" id="15368"/>
    <lineage>
        <taxon>Eukaryota</taxon>
        <taxon>Viridiplantae</taxon>
        <taxon>Streptophyta</taxon>
        <taxon>Embryophyta</taxon>
        <taxon>Tracheophyta</taxon>
        <taxon>Spermatophyta</taxon>
        <taxon>Magnoliopsida</taxon>
        <taxon>Liliopsida</taxon>
        <taxon>Poales</taxon>
        <taxon>Poaceae</taxon>
        <taxon>BOP clade</taxon>
        <taxon>Pooideae</taxon>
        <taxon>Stipodae</taxon>
        <taxon>Brachypodieae</taxon>
        <taxon>Brachypodium</taxon>
    </lineage>
</organism>
<dbReference type="PANTHER" id="PTHR23336:SF54">
    <property type="entry name" value="OS02G0469300 PROTEIN"/>
    <property type="match status" value="1"/>
</dbReference>
<evidence type="ECO:0000256" key="13">
    <source>
        <dbReference type="ARBA" id="ARBA00023242"/>
    </source>
</evidence>
<dbReference type="GO" id="GO:0006325">
    <property type="term" value="P:chromatin organization"/>
    <property type="evidence" value="ECO:0007669"/>
    <property type="project" value="UniProtKB-KW"/>
</dbReference>
<dbReference type="FunFam" id="3.30.565.10:FF:000075">
    <property type="entry name" value="MORC family CW-type zinc finger protein 4"/>
    <property type="match status" value="1"/>
</dbReference>
<dbReference type="GO" id="GO:0004519">
    <property type="term" value="F:endonuclease activity"/>
    <property type="evidence" value="ECO:0007669"/>
    <property type="project" value="UniProtKB-KW"/>
</dbReference>
<keyword evidence="12" id="KW-0234">DNA repair</keyword>
<dbReference type="GO" id="GO:0031349">
    <property type="term" value="P:positive regulation of defense response"/>
    <property type="evidence" value="ECO:0007669"/>
    <property type="project" value="UniProtKB-ARBA"/>
</dbReference>
<dbReference type="Pfam" id="PF13589">
    <property type="entry name" value="HATPase_c_3"/>
    <property type="match status" value="1"/>
</dbReference>
<feature type="domain" description="Morc S5" evidence="16">
    <location>
        <begin position="363"/>
        <end position="457"/>
    </location>
</feature>
<reference evidence="17" key="2">
    <citation type="submission" date="2017-06" db="EMBL/GenBank/DDBJ databases">
        <title>WGS assembly of Brachypodium distachyon.</title>
        <authorList>
            <consortium name="The International Brachypodium Initiative"/>
            <person name="Lucas S."/>
            <person name="Harmon-Smith M."/>
            <person name="Lail K."/>
            <person name="Tice H."/>
            <person name="Grimwood J."/>
            <person name="Bruce D."/>
            <person name="Barry K."/>
            <person name="Shu S."/>
            <person name="Lindquist E."/>
            <person name="Wang M."/>
            <person name="Pitluck S."/>
            <person name="Vogel J.P."/>
            <person name="Garvin D.F."/>
            <person name="Mockler T.C."/>
            <person name="Schmutz J."/>
            <person name="Rokhsar D."/>
            <person name="Bevan M.W."/>
        </authorList>
    </citation>
    <scope>NUCLEOTIDE SEQUENCE</scope>
    <source>
        <strain evidence="17">Bd21</strain>
    </source>
</reference>
<keyword evidence="9" id="KW-0156">Chromatin regulator</keyword>
<feature type="region of interest" description="Disordered" evidence="15">
    <location>
        <begin position="467"/>
        <end position="499"/>
    </location>
</feature>
<keyword evidence="4" id="KW-0547">Nucleotide-binding</keyword>
<keyword evidence="19" id="KW-1185">Reference proteome</keyword>
<evidence type="ECO:0000256" key="4">
    <source>
        <dbReference type="ARBA" id="ARBA00022741"/>
    </source>
</evidence>
<sequence>MAPTTPTAGAHLSARPIATTGGVGGNGPSEEAIDVSSSSSTESDSGSAGKRPRCRLRVGRAEKRARVLAAVPPGFLEPLPPPPRKAVTKQFWKAGEYGGNRQLLGSDPAQHSDSGMEHVRVHPRFLHSNATSHKWSLGAFAELLDNSLDEVSNGATFVNIDMLENKKDGSRMLLFQDDGGGMSPEKIRHCMSLGYSAKSKVKNAIGQYGNGFKTSTMRLGADVLVFSRSCSNEERSLTQSIGMLSYTFLKSTGKDDIIVPMIDYEKRQAWNRKVRTTLGDWYTSLQTIIQWSPYSNEAELLQEFSAINEQGTRIVIYNLWEDEQGQLELDFDADVNDIQIRGVNRDEKSSLMAKQFPNSKHFFTYRHSLRMVANVTVGFVKDAKHHVPIQGFNVYHRNRLIKPFWRVWTLPGSQGRGIIGVLEVNFVEPAHDKQDFERTNSLSRLEARLILMQKKYWSENCHRIGYGGNRAKKSSGTRDTGSSPEDTPHTVPSLYRPSKSCEKSNYLQISQDAEILHSGSNHKIRKTRMSPLDMSTQFSSRQMAQQTAEKSAKTVKSARSVRRSLSYISDDSDTEIAGTASRPIYNIINTPERTFNNTSFHLLPSNGVTRTERMTTRSKSKEETVKNNGDGGTIEDPETIIKQLKDENSSLKERMLKMEESILKELQAEQEKNKCLLERAENAQAQLETAKKALEALKNAFSEEIRRREQEEQDLRNKLKEASCTIQDLTEQLSAAARRNCRRKS</sequence>
<feature type="coiled-coil region" evidence="14">
    <location>
        <begin position="641"/>
        <end position="739"/>
    </location>
</feature>
<evidence type="ECO:0000256" key="9">
    <source>
        <dbReference type="ARBA" id="ARBA00022853"/>
    </source>
</evidence>
<keyword evidence="3" id="KW-0540">Nuclease</keyword>
<protein>
    <recommendedName>
        <fullName evidence="16">Morc S5 domain-containing protein</fullName>
    </recommendedName>
</protein>
<feature type="region of interest" description="Disordered" evidence="15">
    <location>
        <begin position="615"/>
        <end position="636"/>
    </location>
</feature>
<evidence type="ECO:0000313" key="19">
    <source>
        <dbReference type="Proteomes" id="UP000008810"/>
    </source>
</evidence>
<accession>A0A0Q3FMN6</accession>
<feature type="compositionally biased region" description="Low complexity" evidence="15">
    <location>
        <begin position="34"/>
        <end position="49"/>
    </location>
</feature>
<evidence type="ECO:0000256" key="6">
    <source>
        <dbReference type="ARBA" id="ARBA00022763"/>
    </source>
</evidence>
<dbReference type="GO" id="GO:0005524">
    <property type="term" value="F:ATP binding"/>
    <property type="evidence" value="ECO:0007669"/>
    <property type="project" value="UniProtKB-KW"/>
</dbReference>
<keyword evidence="7" id="KW-0378">Hydrolase</keyword>
<dbReference type="GO" id="GO:0031047">
    <property type="term" value="P:regulatory ncRNA-mediated gene silencing"/>
    <property type="evidence" value="ECO:0007669"/>
    <property type="project" value="UniProtKB-KW"/>
</dbReference>
<evidence type="ECO:0000256" key="8">
    <source>
        <dbReference type="ARBA" id="ARBA00022840"/>
    </source>
</evidence>
<reference evidence="18" key="3">
    <citation type="submission" date="2018-08" db="UniProtKB">
        <authorList>
            <consortium name="EnsemblPlants"/>
        </authorList>
    </citation>
    <scope>IDENTIFICATION</scope>
    <source>
        <strain evidence="18">cv. Bd21</strain>
    </source>
</reference>
<feature type="compositionally biased region" description="Basic and acidic residues" evidence="15">
    <location>
        <begin position="615"/>
        <end position="625"/>
    </location>
</feature>
<keyword evidence="13" id="KW-0539">Nucleus</keyword>
<dbReference type="OrthoDB" id="757982at2759"/>
<name>A0A0Q3FMN6_BRADI</name>
<comment type="subcellular location">
    <subcellularLocation>
        <location evidence="1">Nucleus</location>
    </subcellularLocation>
</comment>
<keyword evidence="8" id="KW-0067">ATP-binding</keyword>
<evidence type="ECO:0000256" key="2">
    <source>
        <dbReference type="ARBA" id="ARBA00007845"/>
    </source>
</evidence>
<evidence type="ECO:0000256" key="15">
    <source>
        <dbReference type="SAM" id="MobiDB-lite"/>
    </source>
</evidence>
<dbReference type="PANTHER" id="PTHR23336">
    <property type="entry name" value="ZINC FINGER CW-TYPE COILED-COIL DOMAIN PROTEIN 3"/>
    <property type="match status" value="1"/>
</dbReference>
<reference evidence="17 18" key="1">
    <citation type="journal article" date="2010" name="Nature">
        <title>Genome sequencing and analysis of the model grass Brachypodium distachyon.</title>
        <authorList>
            <consortium name="International Brachypodium Initiative"/>
        </authorList>
    </citation>
    <scope>NUCLEOTIDE SEQUENCE [LARGE SCALE GENOMIC DNA]</scope>
    <source>
        <strain evidence="17 18">Bd21</strain>
    </source>
</reference>
<dbReference type="GO" id="GO:0006281">
    <property type="term" value="P:DNA repair"/>
    <property type="evidence" value="ECO:0007669"/>
    <property type="project" value="UniProtKB-KW"/>
</dbReference>
<keyword evidence="11" id="KW-0943">RNA-mediated gene silencing</keyword>
<dbReference type="GO" id="GO:0005634">
    <property type="term" value="C:nucleus"/>
    <property type="evidence" value="ECO:0007669"/>
    <property type="project" value="UniProtKB-SubCell"/>
</dbReference>
<dbReference type="InterPro" id="IPR041006">
    <property type="entry name" value="Morc_S5"/>
</dbReference>
<evidence type="ECO:0000256" key="7">
    <source>
        <dbReference type="ARBA" id="ARBA00022801"/>
    </source>
</evidence>
<evidence type="ECO:0000256" key="1">
    <source>
        <dbReference type="ARBA" id="ARBA00004123"/>
    </source>
</evidence>
<dbReference type="Gramene" id="KQJ99444">
    <property type="protein sequence ID" value="KQJ99444"/>
    <property type="gene ID" value="BRADI_3g43270v3"/>
</dbReference>
<dbReference type="ExpressionAtlas" id="A0A0Q3FMN6">
    <property type="expression patterns" value="baseline"/>
</dbReference>
<evidence type="ECO:0000259" key="16">
    <source>
        <dbReference type="Pfam" id="PF17942"/>
    </source>
</evidence>
<evidence type="ECO:0000313" key="18">
    <source>
        <dbReference type="EnsemblPlants" id="KQJ99444"/>
    </source>
</evidence>
<keyword evidence="6" id="KW-0227">DNA damage</keyword>
<dbReference type="AlphaFoldDB" id="A0A0Q3FMN6"/>
<evidence type="ECO:0000313" key="17">
    <source>
        <dbReference type="EMBL" id="KQJ99444.1"/>
    </source>
</evidence>
<feature type="region of interest" description="Disordered" evidence="15">
    <location>
        <begin position="1"/>
        <end position="54"/>
    </location>
</feature>
<dbReference type="SUPFAM" id="SSF55874">
    <property type="entry name" value="ATPase domain of HSP90 chaperone/DNA topoisomerase II/histidine kinase"/>
    <property type="match status" value="1"/>
</dbReference>